<dbReference type="EMBL" id="BAAAQK010000005">
    <property type="protein sequence ID" value="GAA1841973.1"/>
    <property type="molecule type" value="Genomic_DNA"/>
</dbReference>
<dbReference type="RefSeq" id="WP_344415114.1">
    <property type="nucleotide sequence ID" value="NZ_BAAAQK010000005.1"/>
</dbReference>
<accession>A0ABN2MWU8</accession>
<feature type="compositionally biased region" description="Acidic residues" evidence="1">
    <location>
        <begin position="72"/>
        <end position="81"/>
    </location>
</feature>
<keyword evidence="2" id="KW-0812">Transmembrane</keyword>
<keyword evidence="4" id="KW-1185">Reference proteome</keyword>
<evidence type="ECO:0000313" key="4">
    <source>
        <dbReference type="Proteomes" id="UP001500449"/>
    </source>
</evidence>
<name>A0ABN2MWU8_9PSEU</name>
<feature type="transmembrane region" description="Helical" evidence="2">
    <location>
        <begin position="37"/>
        <end position="58"/>
    </location>
</feature>
<evidence type="ECO:0000313" key="3">
    <source>
        <dbReference type="EMBL" id="GAA1841973.1"/>
    </source>
</evidence>
<organism evidence="3 4">
    <name type="scientific">Pseudonocardia ailaonensis</name>
    <dbReference type="NCBI Taxonomy" id="367279"/>
    <lineage>
        <taxon>Bacteria</taxon>
        <taxon>Bacillati</taxon>
        <taxon>Actinomycetota</taxon>
        <taxon>Actinomycetes</taxon>
        <taxon>Pseudonocardiales</taxon>
        <taxon>Pseudonocardiaceae</taxon>
        <taxon>Pseudonocardia</taxon>
    </lineage>
</organism>
<keyword evidence="2" id="KW-0472">Membrane</keyword>
<evidence type="ECO:0000256" key="1">
    <source>
        <dbReference type="SAM" id="MobiDB-lite"/>
    </source>
</evidence>
<gene>
    <name evidence="3" type="ORF">GCM10009836_21690</name>
</gene>
<feature type="region of interest" description="Disordered" evidence="1">
    <location>
        <begin position="67"/>
        <end position="88"/>
    </location>
</feature>
<keyword evidence="2" id="KW-1133">Transmembrane helix</keyword>
<comment type="caution">
    <text evidence="3">The sequence shown here is derived from an EMBL/GenBank/DDBJ whole genome shotgun (WGS) entry which is preliminary data.</text>
</comment>
<reference evidence="3 4" key="1">
    <citation type="journal article" date="2019" name="Int. J. Syst. Evol. Microbiol.">
        <title>The Global Catalogue of Microorganisms (GCM) 10K type strain sequencing project: providing services to taxonomists for standard genome sequencing and annotation.</title>
        <authorList>
            <consortium name="The Broad Institute Genomics Platform"/>
            <consortium name="The Broad Institute Genome Sequencing Center for Infectious Disease"/>
            <person name="Wu L."/>
            <person name="Ma J."/>
        </authorList>
    </citation>
    <scope>NUCLEOTIDE SEQUENCE [LARGE SCALE GENOMIC DNA]</scope>
    <source>
        <strain evidence="3 4">JCM 16009</strain>
    </source>
</reference>
<sequence length="88" mass="8951">MSEIVLVGLPGAAPAGTAVLAQDPAPPAGKGEEFGSASPVALVVILCLAAATIALVVSMSRRIRRLPKSFDEESADGEAPVDQEQPKN</sequence>
<dbReference type="Proteomes" id="UP001500449">
    <property type="component" value="Unassembled WGS sequence"/>
</dbReference>
<protein>
    <submittedName>
        <fullName evidence="3">Uncharacterized protein</fullName>
    </submittedName>
</protein>
<proteinExistence type="predicted"/>
<evidence type="ECO:0000256" key="2">
    <source>
        <dbReference type="SAM" id="Phobius"/>
    </source>
</evidence>